<dbReference type="EMBL" id="CM009299">
    <property type="protein sequence ID" value="PNT17041.2"/>
    <property type="molecule type" value="Genomic_DNA"/>
</dbReference>
<dbReference type="OrthoDB" id="694709at2759"/>
<evidence type="ECO:0000256" key="5">
    <source>
        <dbReference type="ARBA" id="ARBA00035114"/>
    </source>
</evidence>
<sequence length="396" mass="44613">MFKIPATIFSFDFETLYISFHFISHHHHLSPITMFLTETSIFPSFFDPFNNTKKKNKKDAAHMKFDLFSHSFDESLLRRLKTLTNSSSSSPPSVAINLSWLSSALDFLSYTHNEAINLLSSLKLDNSLDFYLDNSVRLLDLCNSISSEIERFRHRRLVLSFALHVLNNGSEDQEKLTRARVSLSDWVNNYKGPIFDSNNNLENLARDLALRLKEVPRGKISADERLVRRTIFAVGLVTVFVAGVVVTALRGSTGLVVAVRAPPEFLWADSFNFLNTMISNRPDKKRYLLNELDEMEARIKEVSGVMVDGSGENGERSSSAVKELEMVTERLGGGLDRLGNGVNEVFNSVLSTRKGMLEKMRVGPPQEKRSDAKKVTSNLYTKRVLDNVSPGVSRIV</sequence>
<comment type="similarity">
    <text evidence="5">Belongs to the ROH1 family.</text>
</comment>
<dbReference type="AlphaFoldDB" id="A0A2K1YVI7"/>
<evidence type="ECO:0000256" key="4">
    <source>
        <dbReference type="ARBA" id="ARBA00023136"/>
    </source>
</evidence>
<evidence type="ECO:0000313" key="6">
    <source>
        <dbReference type="EMBL" id="PNT17041.2"/>
    </source>
</evidence>
<dbReference type="InParanoid" id="A0A2K1YVI7"/>
<accession>A0A2K1YVI7</accession>
<dbReference type="InterPro" id="IPR008511">
    <property type="entry name" value="ROH1-like"/>
</dbReference>
<dbReference type="Proteomes" id="UP000006729">
    <property type="component" value="Chromosome 10"/>
</dbReference>
<evidence type="ECO:0000256" key="3">
    <source>
        <dbReference type="ARBA" id="ARBA00022989"/>
    </source>
</evidence>
<keyword evidence="7" id="KW-1185">Reference proteome</keyword>
<keyword evidence="3" id="KW-1133">Transmembrane helix</keyword>
<organism evidence="6 7">
    <name type="scientific">Populus trichocarpa</name>
    <name type="common">Western balsam poplar</name>
    <name type="synonym">Populus balsamifera subsp. trichocarpa</name>
    <dbReference type="NCBI Taxonomy" id="3694"/>
    <lineage>
        <taxon>Eukaryota</taxon>
        <taxon>Viridiplantae</taxon>
        <taxon>Streptophyta</taxon>
        <taxon>Embryophyta</taxon>
        <taxon>Tracheophyta</taxon>
        <taxon>Spermatophyta</taxon>
        <taxon>Magnoliopsida</taxon>
        <taxon>eudicotyledons</taxon>
        <taxon>Gunneridae</taxon>
        <taxon>Pentapetalae</taxon>
        <taxon>rosids</taxon>
        <taxon>fabids</taxon>
        <taxon>Malpighiales</taxon>
        <taxon>Salicaceae</taxon>
        <taxon>Saliceae</taxon>
        <taxon>Populus</taxon>
    </lineage>
</organism>
<proteinExistence type="inferred from homology"/>
<comment type="subcellular location">
    <subcellularLocation>
        <location evidence="1">Membrane</location>
        <topology evidence="1">Single-pass membrane protein</topology>
    </subcellularLocation>
</comment>
<evidence type="ECO:0000256" key="2">
    <source>
        <dbReference type="ARBA" id="ARBA00022692"/>
    </source>
</evidence>
<keyword evidence="2" id="KW-0812">Transmembrane</keyword>
<dbReference type="STRING" id="3694.A0A2K1YVI7"/>
<dbReference type="Pfam" id="PF05633">
    <property type="entry name" value="ROH1-like"/>
    <property type="match status" value="2"/>
</dbReference>
<protein>
    <submittedName>
        <fullName evidence="6">Uncharacterized protein</fullName>
    </submittedName>
</protein>
<reference evidence="6 7" key="1">
    <citation type="journal article" date="2006" name="Science">
        <title>The genome of black cottonwood, Populus trichocarpa (Torr. &amp; Gray).</title>
        <authorList>
            <person name="Tuskan G.A."/>
            <person name="Difazio S."/>
            <person name="Jansson S."/>
            <person name="Bohlmann J."/>
            <person name="Grigoriev I."/>
            <person name="Hellsten U."/>
            <person name="Putnam N."/>
            <person name="Ralph S."/>
            <person name="Rombauts S."/>
            <person name="Salamov A."/>
            <person name="Schein J."/>
            <person name="Sterck L."/>
            <person name="Aerts A."/>
            <person name="Bhalerao R.R."/>
            <person name="Bhalerao R.P."/>
            <person name="Blaudez D."/>
            <person name="Boerjan W."/>
            <person name="Brun A."/>
            <person name="Brunner A."/>
            <person name="Busov V."/>
            <person name="Campbell M."/>
            <person name="Carlson J."/>
            <person name="Chalot M."/>
            <person name="Chapman J."/>
            <person name="Chen G.L."/>
            <person name="Cooper D."/>
            <person name="Coutinho P.M."/>
            <person name="Couturier J."/>
            <person name="Covert S."/>
            <person name="Cronk Q."/>
            <person name="Cunningham R."/>
            <person name="Davis J."/>
            <person name="Degroeve S."/>
            <person name="Dejardin A."/>
            <person name="Depamphilis C."/>
            <person name="Detter J."/>
            <person name="Dirks B."/>
            <person name="Dubchak I."/>
            <person name="Duplessis S."/>
            <person name="Ehlting J."/>
            <person name="Ellis B."/>
            <person name="Gendler K."/>
            <person name="Goodstein D."/>
            <person name="Gribskov M."/>
            <person name="Grimwood J."/>
            <person name="Groover A."/>
            <person name="Gunter L."/>
            <person name="Hamberger B."/>
            <person name="Heinze B."/>
            <person name="Helariutta Y."/>
            <person name="Henrissat B."/>
            <person name="Holligan D."/>
            <person name="Holt R."/>
            <person name="Huang W."/>
            <person name="Islam-Faridi N."/>
            <person name="Jones S."/>
            <person name="Jones-Rhoades M."/>
            <person name="Jorgensen R."/>
            <person name="Joshi C."/>
            <person name="Kangasjarvi J."/>
            <person name="Karlsson J."/>
            <person name="Kelleher C."/>
            <person name="Kirkpatrick R."/>
            <person name="Kirst M."/>
            <person name="Kohler A."/>
            <person name="Kalluri U."/>
            <person name="Larimer F."/>
            <person name="Leebens-Mack J."/>
            <person name="Leple J.C."/>
            <person name="Locascio P."/>
            <person name="Lou Y."/>
            <person name="Lucas S."/>
            <person name="Martin F."/>
            <person name="Montanini B."/>
            <person name="Napoli C."/>
            <person name="Nelson D.R."/>
            <person name="Nelson C."/>
            <person name="Nieminen K."/>
            <person name="Nilsson O."/>
            <person name="Pereda V."/>
            <person name="Peter G."/>
            <person name="Philippe R."/>
            <person name="Pilate G."/>
            <person name="Poliakov A."/>
            <person name="Razumovskaya J."/>
            <person name="Richardson P."/>
            <person name="Rinaldi C."/>
            <person name="Ritland K."/>
            <person name="Rouze P."/>
            <person name="Ryaboy D."/>
            <person name="Schmutz J."/>
            <person name="Schrader J."/>
            <person name="Segerman B."/>
            <person name="Shin H."/>
            <person name="Siddiqui A."/>
            <person name="Sterky F."/>
            <person name="Terry A."/>
            <person name="Tsai C.J."/>
            <person name="Uberbacher E."/>
            <person name="Unneberg P."/>
            <person name="Vahala J."/>
            <person name="Wall K."/>
            <person name="Wessler S."/>
            <person name="Yang G."/>
            <person name="Yin T."/>
            <person name="Douglas C."/>
            <person name="Marra M."/>
            <person name="Sandberg G."/>
            <person name="Van de Peer Y."/>
            <person name="Rokhsar D."/>
        </authorList>
    </citation>
    <scope>NUCLEOTIDE SEQUENCE [LARGE SCALE GENOMIC DNA]</scope>
    <source>
        <strain evidence="7">cv. Nisqually</strain>
    </source>
</reference>
<gene>
    <name evidence="6" type="ORF">POPTR_010G171000</name>
</gene>
<name>A0A2K1YVI7_POPTR</name>
<keyword evidence="4" id="KW-0472">Membrane</keyword>
<dbReference type="PANTHER" id="PTHR31509">
    <property type="entry name" value="BPS1-LIKE PROTEIN"/>
    <property type="match status" value="1"/>
</dbReference>
<dbReference type="GO" id="GO:0016020">
    <property type="term" value="C:membrane"/>
    <property type="evidence" value="ECO:0007669"/>
    <property type="project" value="UniProtKB-SubCell"/>
</dbReference>
<evidence type="ECO:0000256" key="1">
    <source>
        <dbReference type="ARBA" id="ARBA00004167"/>
    </source>
</evidence>
<evidence type="ECO:0000313" key="7">
    <source>
        <dbReference type="Proteomes" id="UP000006729"/>
    </source>
</evidence>
<dbReference type="ExpressionAtlas" id="A0A2K1YVI7">
    <property type="expression patterns" value="baseline and differential"/>
</dbReference>